<dbReference type="Gene3D" id="3.40.50.1220">
    <property type="entry name" value="TPP-binding domain"/>
    <property type="match status" value="1"/>
</dbReference>
<comment type="catalytic activity">
    <reaction evidence="7">
        <text>isochorismate + 2-oxoglutarate + H(+) = 5-enolpyruvoyl-6-hydroxy-2-succinyl-cyclohex-3-ene-1-carboxylate + CO2</text>
        <dbReference type="Rhea" id="RHEA:25593"/>
        <dbReference type="ChEBI" id="CHEBI:15378"/>
        <dbReference type="ChEBI" id="CHEBI:16526"/>
        <dbReference type="ChEBI" id="CHEBI:16810"/>
        <dbReference type="ChEBI" id="CHEBI:29780"/>
        <dbReference type="ChEBI" id="CHEBI:58818"/>
        <dbReference type="EC" id="2.2.1.9"/>
    </reaction>
</comment>
<dbReference type="GO" id="GO:0000287">
    <property type="term" value="F:magnesium ion binding"/>
    <property type="evidence" value="ECO:0007669"/>
    <property type="project" value="UniProtKB-UniRule"/>
</dbReference>
<evidence type="ECO:0000256" key="1">
    <source>
        <dbReference type="ARBA" id="ARBA00022428"/>
    </source>
</evidence>
<evidence type="ECO:0000259" key="9">
    <source>
        <dbReference type="Pfam" id="PF02776"/>
    </source>
</evidence>
<dbReference type="EMBL" id="QEKT01000001">
    <property type="protein sequence ID" value="PVY86189.1"/>
    <property type="molecule type" value="Genomic_DNA"/>
</dbReference>
<evidence type="ECO:0000256" key="2">
    <source>
        <dbReference type="ARBA" id="ARBA00022679"/>
    </source>
</evidence>
<dbReference type="InterPro" id="IPR011766">
    <property type="entry name" value="TPP_enzyme_TPP-bd"/>
</dbReference>
<dbReference type="RefSeq" id="WP_089937373.1">
    <property type="nucleotide sequence ID" value="NZ_CAKOEW010000004.1"/>
</dbReference>
<keyword evidence="2 7" id="KW-0808">Transferase</keyword>
<proteinExistence type="inferred from homology"/>
<dbReference type="UniPathway" id="UPA00079"/>
<dbReference type="UniPathway" id="UPA01057">
    <property type="reaction ID" value="UER00164"/>
</dbReference>
<keyword evidence="6 7" id="KW-0464">Manganese</keyword>
<feature type="domain" description="Thiamine pyrophosphate enzyme N-terminal TPP-binding" evidence="9">
    <location>
        <begin position="11"/>
        <end position="123"/>
    </location>
</feature>
<dbReference type="InterPro" id="IPR004433">
    <property type="entry name" value="MenaQ_synth_MenD"/>
</dbReference>
<feature type="domain" description="Menaquinone biosynthesis protein MenD middle" evidence="10">
    <location>
        <begin position="217"/>
        <end position="339"/>
    </location>
</feature>
<sequence>MTADRLTFNTKHLISALVTAGVKNFVISPGSRSTPIALLIAEYAQYDATIHYWVDVDERSAAFFALGLAKGSQQPVVLLATSGTAVLEYLPAVAEAQVSEIPLILLTANRPQELQNLGAAQTIPQIEPFTVYAKNQLSLALQDDEPGVTEYIDFKVQALVHEAWRTPAGPVQIDLPLRKPLLPDMGKAPIEPVQPLTYAAMSKRTLGSPHSLTAYRRIMILAGPNVTEDYQDQLWQFAQAYSIPVWTDILSRVRTPKSLYGLNDWLADDKLDSKYLPDLVLRFGKTPISPNLLSWLKQKAIPIWQIGMPADLDYTRQSQRCFEMSPSEFLNSVACVQSNEQQAFHARWQALKPNKGTSRASNLISCLDQTVKPDQAIFVANSLSIRQMDTYFSGKNSHKIYANRGVNGIDGIISSALGLSVSQKPHRSILLTGDLSFFHDMNGLMMAKKYQLPLDIIIMNNNGGGIFAGLPQAQCKQYFTELFATPLNLDFQAIAQVYDLPYTAVQNVAQLPQLLNQPVTAGPQLILYESDTY</sequence>
<dbReference type="CDD" id="cd07037">
    <property type="entry name" value="TPP_PYR_MenD"/>
    <property type="match status" value="1"/>
</dbReference>
<keyword evidence="12" id="KW-1185">Reference proteome</keyword>
<comment type="pathway">
    <text evidence="7">Quinol/quinone metabolism; menaquinone biosynthesis.</text>
</comment>
<dbReference type="OrthoDB" id="9791859at2"/>
<evidence type="ECO:0000259" key="10">
    <source>
        <dbReference type="Pfam" id="PF16582"/>
    </source>
</evidence>
<dbReference type="PANTHER" id="PTHR42916">
    <property type="entry name" value="2-SUCCINYL-5-ENOLPYRUVYL-6-HYDROXY-3-CYCLOHEXENE-1-CARBOXYLATE SYNTHASE"/>
    <property type="match status" value="1"/>
</dbReference>
<evidence type="ECO:0000256" key="7">
    <source>
        <dbReference type="HAMAP-Rule" id="MF_01659"/>
    </source>
</evidence>
<dbReference type="InterPro" id="IPR012001">
    <property type="entry name" value="Thiamin_PyroP_enz_TPP-bd_dom"/>
</dbReference>
<comment type="cofactor">
    <cofactor evidence="7">
        <name>Mg(2+)</name>
        <dbReference type="ChEBI" id="CHEBI:18420"/>
    </cofactor>
    <cofactor evidence="7">
        <name>Mn(2+)</name>
        <dbReference type="ChEBI" id="CHEBI:29035"/>
    </cofactor>
</comment>
<dbReference type="InterPro" id="IPR032264">
    <property type="entry name" value="MenD_middle"/>
</dbReference>
<keyword evidence="5 7" id="KW-0786">Thiamine pyrophosphate</keyword>
<dbReference type="Gene3D" id="3.40.50.970">
    <property type="match status" value="2"/>
</dbReference>
<comment type="caution">
    <text evidence="11">The sequence shown here is derived from an EMBL/GenBank/DDBJ whole genome shotgun (WGS) entry which is preliminary data.</text>
</comment>
<name>A0A2U1DF38_9LACO</name>
<dbReference type="AlphaFoldDB" id="A0A2U1DF38"/>
<evidence type="ECO:0000259" key="8">
    <source>
        <dbReference type="Pfam" id="PF02775"/>
    </source>
</evidence>
<comment type="pathway">
    <text evidence="7">Quinol/quinone metabolism; 1,4-dihydroxy-2-naphthoate biosynthesis; 1,4-dihydroxy-2-naphthoate from chorismate: step 2/7.</text>
</comment>
<accession>A0A2U1DF38</accession>
<dbReference type="Proteomes" id="UP000245433">
    <property type="component" value="Unassembled WGS sequence"/>
</dbReference>
<keyword evidence="3 7" id="KW-0479">Metal-binding</keyword>
<evidence type="ECO:0000256" key="3">
    <source>
        <dbReference type="ARBA" id="ARBA00022723"/>
    </source>
</evidence>
<keyword evidence="1 7" id="KW-0474">Menaquinone biosynthesis</keyword>
<dbReference type="NCBIfam" id="TIGR00173">
    <property type="entry name" value="menD"/>
    <property type="match status" value="1"/>
</dbReference>
<evidence type="ECO:0000256" key="4">
    <source>
        <dbReference type="ARBA" id="ARBA00022842"/>
    </source>
</evidence>
<evidence type="ECO:0000313" key="11">
    <source>
        <dbReference type="EMBL" id="PVY86189.1"/>
    </source>
</evidence>
<dbReference type="Pfam" id="PF02775">
    <property type="entry name" value="TPP_enzyme_C"/>
    <property type="match status" value="1"/>
</dbReference>
<dbReference type="SUPFAM" id="SSF52518">
    <property type="entry name" value="Thiamin diphosphate-binding fold (THDP-binding)"/>
    <property type="match status" value="2"/>
</dbReference>
<comment type="function">
    <text evidence="7">Catalyzes the thiamine diphosphate-dependent decarboxylation of 2-oxoglutarate and the subsequent addition of the resulting succinic semialdehyde-thiamine pyrophosphate anion to isochorismate to yield 2-succinyl-5-enolpyruvyl-6-hydroxy-3-cyclohexene-1-carboxylate (SEPHCHC).</text>
</comment>
<gene>
    <name evidence="7" type="primary">menD</name>
    <name evidence="11" type="ORF">C7384_101102</name>
</gene>
<evidence type="ECO:0000256" key="6">
    <source>
        <dbReference type="ARBA" id="ARBA00023211"/>
    </source>
</evidence>
<organism evidence="11 12">
    <name type="scientific">Convivina intestini</name>
    <dbReference type="NCBI Taxonomy" id="1505726"/>
    <lineage>
        <taxon>Bacteria</taxon>
        <taxon>Bacillati</taxon>
        <taxon>Bacillota</taxon>
        <taxon>Bacilli</taxon>
        <taxon>Lactobacillales</taxon>
        <taxon>Lactobacillaceae</taxon>
        <taxon>Convivina</taxon>
    </lineage>
</organism>
<dbReference type="CDD" id="cd02009">
    <property type="entry name" value="TPP_SHCHC_synthase"/>
    <property type="match status" value="1"/>
</dbReference>
<dbReference type="PANTHER" id="PTHR42916:SF1">
    <property type="entry name" value="PROTEIN PHYLLO, CHLOROPLASTIC"/>
    <property type="match status" value="1"/>
</dbReference>
<dbReference type="GO" id="GO:0070204">
    <property type="term" value="F:2-succinyl-5-enolpyruvyl-6-hydroxy-3-cyclohexene-1-carboxylic-acid synthase activity"/>
    <property type="evidence" value="ECO:0007669"/>
    <property type="project" value="UniProtKB-UniRule"/>
</dbReference>
<dbReference type="Pfam" id="PF02776">
    <property type="entry name" value="TPP_enzyme_N"/>
    <property type="match status" value="1"/>
</dbReference>
<dbReference type="PIRSF" id="PIRSF004983">
    <property type="entry name" value="MenD"/>
    <property type="match status" value="1"/>
</dbReference>
<dbReference type="Pfam" id="PF16582">
    <property type="entry name" value="TPP_enzyme_M_2"/>
    <property type="match status" value="1"/>
</dbReference>
<dbReference type="HAMAP" id="MF_01659">
    <property type="entry name" value="MenD"/>
    <property type="match status" value="1"/>
</dbReference>
<keyword evidence="4 7" id="KW-0460">Magnesium</keyword>
<dbReference type="GO" id="GO:0030145">
    <property type="term" value="F:manganese ion binding"/>
    <property type="evidence" value="ECO:0007669"/>
    <property type="project" value="UniProtKB-UniRule"/>
</dbReference>
<dbReference type="SUPFAM" id="SSF52467">
    <property type="entry name" value="DHS-like NAD/FAD-binding domain"/>
    <property type="match status" value="1"/>
</dbReference>
<dbReference type="GO" id="GO:0009234">
    <property type="term" value="P:menaquinone biosynthetic process"/>
    <property type="evidence" value="ECO:0007669"/>
    <property type="project" value="UniProtKB-UniRule"/>
</dbReference>
<dbReference type="InterPro" id="IPR029061">
    <property type="entry name" value="THDP-binding"/>
</dbReference>
<dbReference type="InterPro" id="IPR029035">
    <property type="entry name" value="DHS-like_NAD/FAD-binding_dom"/>
</dbReference>
<feature type="domain" description="Thiamine pyrophosphate enzyme TPP-binding" evidence="8">
    <location>
        <begin position="399"/>
        <end position="519"/>
    </location>
</feature>
<dbReference type="GO" id="GO:0030976">
    <property type="term" value="F:thiamine pyrophosphate binding"/>
    <property type="evidence" value="ECO:0007669"/>
    <property type="project" value="UniProtKB-UniRule"/>
</dbReference>
<protein>
    <recommendedName>
        <fullName evidence="7">2-succinyl-5-enolpyruvyl-6-hydroxy-3-cyclohexene-1-carboxylate synthase</fullName>
        <shortName evidence="7">SEPHCHC synthase</shortName>
        <ecNumber evidence="7">2.2.1.9</ecNumber>
    </recommendedName>
    <alternativeName>
        <fullName evidence="7">Menaquinone biosynthesis protein MenD</fullName>
    </alternativeName>
</protein>
<comment type="cofactor">
    <cofactor evidence="7">
        <name>thiamine diphosphate</name>
        <dbReference type="ChEBI" id="CHEBI:58937"/>
    </cofactor>
    <text evidence="7">Binds 1 thiamine pyrophosphate per subunit.</text>
</comment>
<evidence type="ECO:0000256" key="5">
    <source>
        <dbReference type="ARBA" id="ARBA00023052"/>
    </source>
</evidence>
<reference evidence="11 12" key="1">
    <citation type="submission" date="2018-04" db="EMBL/GenBank/DDBJ databases">
        <title>Genomic Encyclopedia of Type Strains, Phase IV (KMG-IV): sequencing the most valuable type-strain genomes for metagenomic binning, comparative biology and taxonomic classification.</title>
        <authorList>
            <person name="Goeker M."/>
        </authorList>
    </citation>
    <scope>NUCLEOTIDE SEQUENCE [LARGE SCALE GENOMIC DNA]</scope>
    <source>
        <strain evidence="11 12">DSM 28795</strain>
    </source>
</reference>
<dbReference type="EC" id="2.2.1.9" evidence="7"/>
<comment type="similarity">
    <text evidence="7">Belongs to the TPP enzyme family. MenD subfamily.</text>
</comment>
<comment type="subunit">
    <text evidence="7">Homodimer.</text>
</comment>
<evidence type="ECO:0000313" key="12">
    <source>
        <dbReference type="Proteomes" id="UP000245433"/>
    </source>
</evidence>